<reference evidence="2" key="2">
    <citation type="submission" date="2022-10" db="EMBL/GenBank/DDBJ databases">
        <authorList>
            <consortium name="ENA_rothamsted_submissions"/>
            <consortium name="culmorum"/>
            <person name="King R."/>
        </authorList>
    </citation>
    <scope>NUCLEOTIDE SEQUENCE</scope>
</reference>
<dbReference type="EMBL" id="OU899034">
    <property type="protein sequence ID" value="CAH1709304.1"/>
    <property type="molecule type" value="Genomic_DNA"/>
</dbReference>
<dbReference type="AlphaFoldDB" id="A0A9P0IMR1"/>
<accession>A0A9P0IMR1</accession>
<sequence>MNSDTSSDITNVKNDEIVSIHNAYKKEFSRISEEHHYNLNGLEKCYKEQILCIIKEKDSISLQLLSIFQSLYEHFQDKLKKLKPKNYKIIDTSGEKIDFINETYQCIINSYEDKQQDLFKEILELKKIIMEEKKINSINFLEKENFILKQNLNSNELKRNSKSELITEVLLWCLGVIIYQKKGKISKEHSKIEYLLELLLVITIIWHLGKFGEDRGTVLLNLVICGIICCIFCFL</sequence>
<evidence type="ECO:0000256" key="1">
    <source>
        <dbReference type="SAM" id="Phobius"/>
    </source>
</evidence>
<reference evidence="2" key="1">
    <citation type="submission" date="2022-02" db="EMBL/GenBank/DDBJ databases">
        <authorList>
            <person name="King R."/>
        </authorList>
    </citation>
    <scope>NUCLEOTIDE SEQUENCE</scope>
</reference>
<protein>
    <submittedName>
        <fullName evidence="2">Uncharacterized protein</fullName>
    </submittedName>
</protein>
<keyword evidence="3" id="KW-1185">Reference proteome</keyword>
<organism evidence="2 3">
    <name type="scientific">Aphis gossypii</name>
    <name type="common">Cotton aphid</name>
    <dbReference type="NCBI Taxonomy" id="80765"/>
    <lineage>
        <taxon>Eukaryota</taxon>
        <taxon>Metazoa</taxon>
        <taxon>Ecdysozoa</taxon>
        <taxon>Arthropoda</taxon>
        <taxon>Hexapoda</taxon>
        <taxon>Insecta</taxon>
        <taxon>Pterygota</taxon>
        <taxon>Neoptera</taxon>
        <taxon>Paraneoptera</taxon>
        <taxon>Hemiptera</taxon>
        <taxon>Sternorrhyncha</taxon>
        <taxon>Aphidomorpha</taxon>
        <taxon>Aphidoidea</taxon>
        <taxon>Aphididae</taxon>
        <taxon>Aphidini</taxon>
        <taxon>Aphis</taxon>
        <taxon>Aphis</taxon>
    </lineage>
</organism>
<feature type="transmembrane region" description="Helical" evidence="1">
    <location>
        <begin position="192"/>
        <end position="209"/>
    </location>
</feature>
<keyword evidence="1" id="KW-0472">Membrane</keyword>
<keyword evidence="1" id="KW-1133">Transmembrane helix</keyword>
<proteinExistence type="predicted"/>
<evidence type="ECO:0000313" key="3">
    <source>
        <dbReference type="Proteomes" id="UP001154329"/>
    </source>
</evidence>
<gene>
    <name evidence="2" type="ORF">APHIGO_LOCUS758</name>
</gene>
<dbReference type="Proteomes" id="UP001154329">
    <property type="component" value="Chromosome 1"/>
</dbReference>
<keyword evidence="1" id="KW-0812">Transmembrane</keyword>
<evidence type="ECO:0000313" key="2">
    <source>
        <dbReference type="EMBL" id="CAH1709304.1"/>
    </source>
</evidence>
<dbReference type="EMBL" id="OU899034">
    <property type="protein sequence ID" value="CAH1709302.1"/>
    <property type="molecule type" value="Genomic_DNA"/>
</dbReference>
<name>A0A9P0IMR1_APHGO</name>
<feature type="transmembrane region" description="Helical" evidence="1">
    <location>
        <begin position="215"/>
        <end position="234"/>
    </location>
</feature>